<organism evidence="1 2">
    <name type="scientific">Paenibacillus marchantiophytorum</name>
    <dbReference type="NCBI Taxonomy" id="1619310"/>
    <lineage>
        <taxon>Bacteria</taxon>
        <taxon>Bacillati</taxon>
        <taxon>Bacillota</taxon>
        <taxon>Bacilli</taxon>
        <taxon>Bacillales</taxon>
        <taxon>Paenibacillaceae</taxon>
        <taxon>Paenibacillus</taxon>
    </lineage>
</organism>
<evidence type="ECO:0000313" key="1">
    <source>
        <dbReference type="EMBL" id="GGA07594.1"/>
    </source>
</evidence>
<proteinExistence type="predicted"/>
<dbReference type="Proteomes" id="UP000615455">
    <property type="component" value="Unassembled WGS sequence"/>
</dbReference>
<dbReference type="RefSeq" id="WP_189019148.1">
    <property type="nucleotide sequence ID" value="NZ_BMHE01000052.1"/>
</dbReference>
<gene>
    <name evidence="1" type="ORF">GCM10008018_61720</name>
</gene>
<sequence length="67" mass="7727">MSIIQLNEKLMDSVHSIKRFNLYENTFHSATVASQLSREESEALIKTFSTTASGREKESKEKLDYWA</sequence>
<dbReference type="EMBL" id="BMHE01000052">
    <property type="protein sequence ID" value="GGA07594.1"/>
    <property type="molecule type" value="Genomic_DNA"/>
</dbReference>
<reference evidence="2" key="1">
    <citation type="journal article" date="2019" name="Int. J. Syst. Evol. Microbiol.">
        <title>The Global Catalogue of Microorganisms (GCM) 10K type strain sequencing project: providing services to taxonomists for standard genome sequencing and annotation.</title>
        <authorList>
            <consortium name="The Broad Institute Genomics Platform"/>
            <consortium name="The Broad Institute Genome Sequencing Center for Infectious Disease"/>
            <person name="Wu L."/>
            <person name="Ma J."/>
        </authorList>
    </citation>
    <scope>NUCLEOTIDE SEQUENCE [LARGE SCALE GENOMIC DNA]</scope>
    <source>
        <strain evidence="2">CGMCC 1.15043</strain>
    </source>
</reference>
<protein>
    <submittedName>
        <fullName evidence="1">Uncharacterized protein</fullName>
    </submittedName>
</protein>
<evidence type="ECO:0000313" key="2">
    <source>
        <dbReference type="Proteomes" id="UP000615455"/>
    </source>
</evidence>
<name>A0ABQ1FE62_9BACL</name>
<comment type="caution">
    <text evidence="1">The sequence shown here is derived from an EMBL/GenBank/DDBJ whole genome shotgun (WGS) entry which is preliminary data.</text>
</comment>
<keyword evidence="2" id="KW-1185">Reference proteome</keyword>
<accession>A0ABQ1FE62</accession>